<evidence type="ECO:0000313" key="9">
    <source>
        <dbReference type="Proteomes" id="UP000000211"/>
    </source>
</evidence>
<feature type="transmembrane region" description="Helical" evidence="6">
    <location>
        <begin position="34"/>
        <end position="51"/>
    </location>
</feature>
<dbReference type="STRING" id="751945.Theos_0624"/>
<evidence type="ECO:0000256" key="1">
    <source>
        <dbReference type="ARBA" id="ARBA00004141"/>
    </source>
</evidence>
<dbReference type="HOGENOM" id="CLU_033863_4_1_0"/>
<dbReference type="Proteomes" id="UP000000211">
    <property type="component" value="Chromosome"/>
</dbReference>
<evidence type="ECO:0000256" key="2">
    <source>
        <dbReference type="ARBA" id="ARBA00007362"/>
    </source>
</evidence>
<feature type="transmembrane region" description="Helical" evidence="6">
    <location>
        <begin position="116"/>
        <end position="137"/>
    </location>
</feature>
<dbReference type="InterPro" id="IPR000620">
    <property type="entry name" value="EamA_dom"/>
</dbReference>
<dbReference type="InterPro" id="IPR050638">
    <property type="entry name" value="AA-Vitamin_Transporters"/>
</dbReference>
<comment type="similarity">
    <text evidence="2">Belongs to the EamA transporter family.</text>
</comment>
<dbReference type="GO" id="GO:0016020">
    <property type="term" value="C:membrane"/>
    <property type="evidence" value="ECO:0007669"/>
    <property type="project" value="UniProtKB-SubCell"/>
</dbReference>
<accession>K7QU56</accession>
<dbReference type="eggNOG" id="COG0697">
    <property type="taxonomic scope" value="Bacteria"/>
</dbReference>
<organism evidence="8 9">
    <name type="scientific">Thermus oshimai JL-2</name>
    <dbReference type="NCBI Taxonomy" id="751945"/>
    <lineage>
        <taxon>Bacteria</taxon>
        <taxon>Thermotogati</taxon>
        <taxon>Deinococcota</taxon>
        <taxon>Deinococci</taxon>
        <taxon>Thermales</taxon>
        <taxon>Thermaceae</taxon>
        <taxon>Thermus</taxon>
    </lineage>
</organism>
<evidence type="ECO:0000313" key="8">
    <source>
        <dbReference type="EMBL" id="AFV75686.1"/>
    </source>
</evidence>
<dbReference type="PANTHER" id="PTHR32322:SF2">
    <property type="entry name" value="EAMA DOMAIN-CONTAINING PROTEIN"/>
    <property type="match status" value="1"/>
</dbReference>
<feature type="transmembrane region" description="Helical" evidence="6">
    <location>
        <begin position="63"/>
        <end position="84"/>
    </location>
</feature>
<reference evidence="8 9" key="1">
    <citation type="journal article" date="2013" name="Genome Announc.">
        <title>Whole Genome Sequencing of Thermus oshimai JL-2 and Thermus thermophilus JL-18, Incomplete Denitrifiers from the United States Great Basin.</title>
        <authorList>
            <person name="Murugapiran S.K."/>
            <person name="Huntemann M."/>
            <person name="Wei C.L."/>
            <person name="Han J."/>
            <person name="Detter J.C."/>
            <person name="Han C.S."/>
            <person name="Erkkila T.H."/>
            <person name="Teshima H."/>
            <person name="Chen A."/>
            <person name="Kyrpides N."/>
            <person name="Mavrommatis K."/>
            <person name="Markowitz V."/>
            <person name="Szeto E."/>
            <person name="Ivanova N."/>
            <person name="Pagani I."/>
            <person name="Lam J."/>
            <person name="McDonald A.I."/>
            <person name="Dodsworth J.A."/>
            <person name="Pati A."/>
            <person name="Goodwin L."/>
            <person name="Peters L."/>
            <person name="Pitluck S."/>
            <person name="Woyke T."/>
            <person name="Hedlund B.P."/>
        </authorList>
    </citation>
    <scope>NUCLEOTIDE SEQUENCE</scope>
    <source>
        <strain evidence="8 9">JL-2</strain>
    </source>
</reference>
<dbReference type="PANTHER" id="PTHR32322">
    <property type="entry name" value="INNER MEMBRANE TRANSPORTER"/>
    <property type="match status" value="1"/>
</dbReference>
<evidence type="ECO:0000256" key="6">
    <source>
        <dbReference type="SAM" id="Phobius"/>
    </source>
</evidence>
<feature type="transmembrane region" description="Helical" evidence="6">
    <location>
        <begin position="236"/>
        <end position="254"/>
    </location>
</feature>
<dbReference type="KEGG" id="tos:Theos_0624"/>
<dbReference type="Pfam" id="PF00892">
    <property type="entry name" value="EamA"/>
    <property type="match status" value="2"/>
</dbReference>
<evidence type="ECO:0000259" key="7">
    <source>
        <dbReference type="Pfam" id="PF00892"/>
    </source>
</evidence>
<dbReference type="InterPro" id="IPR037185">
    <property type="entry name" value="EmrE-like"/>
</dbReference>
<keyword evidence="5 6" id="KW-0472">Membrane</keyword>
<comment type="subcellular location">
    <subcellularLocation>
        <location evidence="1">Membrane</location>
        <topology evidence="1">Multi-pass membrane protein</topology>
    </subcellularLocation>
</comment>
<evidence type="ECO:0000256" key="4">
    <source>
        <dbReference type="ARBA" id="ARBA00022989"/>
    </source>
</evidence>
<dbReference type="PATRIC" id="fig|751945.3.peg.612"/>
<sequence length="280" mass="29572">MPPHRDPLVYLPPLLWALNVVASRAAMREIPPEWGSFLRFALAVVLFLPLLRRLPPLRPWGETLFLAVSGVALFNLVFFSGARLAPASDMAAVAAVYPLATALAYSLFFRKPLKRPVLMGLLLSGSGVVLLALGHEVQGGAPGRLLGDFLLVGAALLWGVYSVGVTLAVQRRTPLEVTAASMLLGSLLLLPAALLTPFPQASPSAWGALLYTALGGAFLAFTLWARVLGRYPASQVAPLLNLTPALALAFSLLLGEAPGAWDLPGLLLVALGVYLSGRKG</sequence>
<feature type="transmembrane region" description="Helical" evidence="6">
    <location>
        <begin position="260"/>
        <end position="277"/>
    </location>
</feature>
<evidence type="ECO:0000256" key="5">
    <source>
        <dbReference type="ARBA" id="ARBA00023136"/>
    </source>
</evidence>
<dbReference type="SUPFAM" id="SSF103481">
    <property type="entry name" value="Multidrug resistance efflux transporter EmrE"/>
    <property type="match status" value="2"/>
</dbReference>
<proteinExistence type="inferred from homology"/>
<protein>
    <submittedName>
        <fullName evidence="8">Putative permease, DMT superfamily</fullName>
    </submittedName>
</protein>
<feature type="domain" description="EamA" evidence="7">
    <location>
        <begin position="8"/>
        <end position="132"/>
    </location>
</feature>
<feature type="transmembrane region" description="Helical" evidence="6">
    <location>
        <begin position="90"/>
        <end position="109"/>
    </location>
</feature>
<dbReference type="RefSeq" id="WP_016328880.1">
    <property type="nucleotide sequence ID" value="NC_019386.1"/>
</dbReference>
<dbReference type="EMBL" id="CP003249">
    <property type="protein sequence ID" value="AFV75686.1"/>
    <property type="molecule type" value="Genomic_DNA"/>
</dbReference>
<feature type="transmembrane region" description="Helical" evidence="6">
    <location>
        <begin position="149"/>
        <end position="169"/>
    </location>
</feature>
<keyword evidence="3 6" id="KW-0812">Transmembrane</keyword>
<name>K7QU56_THEOS</name>
<feature type="transmembrane region" description="Helical" evidence="6">
    <location>
        <begin position="181"/>
        <end position="199"/>
    </location>
</feature>
<keyword evidence="9" id="KW-1185">Reference proteome</keyword>
<gene>
    <name evidence="8" type="ORF">Theos_0624</name>
</gene>
<feature type="transmembrane region" description="Helical" evidence="6">
    <location>
        <begin position="205"/>
        <end position="224"/>
    </location>
</feature>
<dbReference type="OrthoDB" id="32497at2"/>
<evidence type="ECO:0000256" key="3">
    <source>
        <dbReference type="ARBA" id="ARBA00022692"/>
    </source>
</evidence>
<keyword evidence="4 6" id="KW-1133">Transmembrane helix</keyword>
<dbReference type="AlphaFoldDB" id="K7QU56"/>
<feature type="domain" description="EamA" evidence="7">
    <location>
        <begin position="146"/>
        <end position="276"/>
    </location>
</feature>